<dbReference type="OrthoDB" id="5450317at2"/>
<reference evidence="3 4" key="1">
    <citation type="submission" date="2019-02" db="EMBL/GenBank/DDBJ databases">
        <title>Bacterial novel species isolated from soil.</title>
        <authorList>
            <person name="Jung H.-Y."/>
        </authorList>
    </citation>
    <scope>NUCLEOTIDE SEQUENCE [LARGE SCALE GENOMIC DNA]</scope>
    <source>
        <strain evidence="3 4">1-3-3-3</strain>
    </source>
</reference>
<feature type="domain" description="Amidohydrolase-related" evidence="2">
    <location>
        <begin position="4"/>
        <end position="276"/>
    </location>
</feature>
<dbReference type="Proteomes" id="UP000294155">
    <property type="component" value="Unassembled WGS sequence"/>
</dbReference>
<dbReference type="PANTHER" id="PTHR43569:SF2">
    <property type="entry name" value="AMIDOHYDROLASE-RELATED DOMAIN-CONTAINING PROTEIN"/>
    <property type="match status" value="1"/>
</dbReference>
<dbReference type="RefSeq" id="WP_129921684.1">
    <property type="nucleotide sequence ID" value="NZ_SEWE01000028.1"/>
</dbReference>
<proteinExistence type="inferred from homology"/>
<name>A0A4Q5L9S8_9BACT</name>
<gene>
    <name evidence="3" type="ORF">EWM57_13525</name>
</gene>
<organism evidence="3 4">
    <name type="scientific">Hymenobacter persicinus</name>
    <dbReference type="NCBI Taxonomy" id="2025506"/>
    <lineage>
        <taxon>Bacteria</taxon>
        <taxon>Pseudomonadati</taxon>
        <taxon>Bacteroidota</taxon>
        <taxon>Cytophagia</taxon>
        <taxon>Cytophagales</taxon>
        <taxon>Hymenobacteraceae</taxon>
        <taxon>Hymenobacter</taxon>
    </lineage>
</organism>
<dbReference type="EMBL" id="SEWE01000028">
    <property type="protein sequence ID" value="RYU78536.1"/>
    <property type="molecule type" value="Genomic_DNA"/>
</dbReference>
<sequence>MLKIDAHQHFWQYEPVRDAWIGEDMATLRRDFQPADLAPLLHQHGFAGCVAVQADQSEAETEFLLSLAAEHEFIRGVVGWVDLRAPGVDERLEYYAQFDKLKGFRHILQGEADRALLLTPAFRRGIAALYRYGFAYDLLILPDQLGYTAELADTLSTQPFVVDHLAKPPIKSGAMEPWAKQIRALAACENVLCKVSGLVTEADWHRWQPADFRPYLDVVFEAFGTGRVMYGSDWPVCEVAGGYARALGLLEDYLRPFSAAEQAGFWGGTAVAFYRL</sequence>
<evidence type="ECO:0000256" key="1">
    <source>
        <dbReference type="ARBA" id="ARBA00038310"/>
    </source>
</evidence>
<evidence type="ECO:0000313" key="3">
    <source>
        <dbReference type="EMBL" id="RYU78536.1"/>
    </source>
</evidence>
<dbReference type="InterPro" id="IPR032466">
    <property type="entry name" value="Metal_Hydrolase"/>
</dbReference>
<comment type="caution">
    <text evidence="3">The sequence shown here is derived from an EMBL/GenBank/DDBJ whole genome shotgun (WGS) entry which is preliminary data.</text>
</comment>
<evidence type="ECO:0000313" key="4">
    <source>
        <dbReference type="Proteomes" id="UP000294155"/>
    </source>
</evidence>
<protein>
    <submittedName>
        <fullName evidence="3">Amidohydrolase</fullName>
    </submittedName>
</protein>
<dbReference type="GO" id="GO:0016787">
    <property type="term" value="F:hydrolase activity"/>
    <property type="evidence" value="ECO:0007669"/>
    <property type="project" value="UniProtKB-KW"/>
</dbReference>
<dbReference type="Pfam" id="PF04909">
    <property type="entry name" value="Amidohydro_2"/>
    <property type="match status" value="1"/>
</dbReference>
<comment type="similarity">
    <text evidence="1">Belongs to the metallo-dependent hydrolases superfamily.</text>
</comment>
<dbReference type="InterPro" id="IPR052350">
    <property type="entry name" value="Metallo-dep_Lactonases"/>
</dbReference>
<keyword evidence="4" id="KW-1185">Reference proteome</keyword>
<dbReference type="SUPFAM" id="SSF51556">
    <property type="entry name" value="Metallo-dependent hydrolases"/>
    <property type="match status" value="1"/>
</dbReference>
<dbReference type="Gene3D" id="3.20.20.140">
    <property type="entry name" value="Metal-dependent hydrolases"/>
    <property type="match status" value="1"/>
</dbReference>
<dbReference type="PANTHER" id="PTHR43569">
    <property type="entry name" value="AMIDOHYDROLASE"/>
    <property type="match status" value="1"/>
</dbReference>
<accession>A0A4Q5L9S8</accession>
<dbReference type="AlphaFoldDB" id="A0A4Q5L9S8"/>
<dbReference type="InterPro" id="IPR006680">
    <property type="entry name" value="Amidohydro-rel"/>
</dbReference>
<evidence type="ECO:0000259" key="2">
    <source>
        <dbReference type="Pfam" id="PF04909"/>
    </source>
</evidence>
<keyword evidence="3" id="KW-0378">Hydrolase</keyword>